<dbReference type="PANTHER" id="PTHR24347">
    <property type="entry name" value="SERINE/THREONINE-PROTEIN KINASE"/>
    <property type="match status" value="1"/>
</dbReference>
<evidence type="ECO:0000256" key="3">
    <source>
        <dbReference type="ARBA" id="ARBA00022840"/>
    </source>
</evidence>
<name>A0A2G8S981_9APHY</name>
<comment type="similarity">
    <text evidence="1">Belongs to the protein kinase superfamily. CAMK Ser/Thr protein kinase family. CHEK2 subfamily.</text>
</comment>
<protein>
    <submittedName>
        <fullName evidence="8">Transporter</fullName>
    </submittedName>
</protein>
<organism evidence="8 9">
    <name type="scientific">Ganoderma sinense ZZ0214-1</name>
    <dbReference type="NCBI Taxonomy" id="1077348"/>
    <lineage>
        <taxon>Eukaryota</taxon>
        <taxon>Fungi</taxon>
        <taxon>Dikarya</taxon>
        <taxon>Basidiomycota</taxon>
        <taxon>Agaricomycotina</taxon>
        <taxon>Agaricomycetes</taxon>
        <taxon>Polyporales</taxon>
        <taxon>Polyporaceae</taxon>
        <taxon>Ganoderma</taxon>
    </lineage>
</organism>
<dbReference type="Pfam" id="PF00498">
    <property type="entry name" value="FHA"/>
    <property type="match status" value="1"/>
</dbReference>
<feature type="compositionally biased region" description="Basic and acidic residues" evidence="5">
    <location>
        <begin position="441"/>
        <end position="451"/>
    </location>
</feature>
<dbReference type="SUPFAM" id="SSF49879">
    <property type="entry name" value="SMAD/FHA domain"/>
    <property type="match status" value="1"/>
</dbReference>
<feature type="domain" description="Protein kinase" evidence="7">
    <location>
        <begin position="171"/>
        <end position="453"/>
    </location>
</feature>
<dbReference type="SMART" id="SM00220">
    <property type="entry name" value="S_TKc"/>
    <property type="match status" value="1"/>
</dbReference>
<feature type="compositionally biased region" description="Basic and acidic residues" evidence="5">
    <location>
        <begin position="516"/>
        <end position="530"/>
    </location>
</feature>
<evidence type="ECO:0000256" key="4">
    <source>
        <dbReference type="PROSITE-ProRule" id="PRU10141"/>
    </source>
</evidence>
<dbReference type="FunFam" id="1.10.510.10:FF:000571">
    <property type="entry name" value="Maternal embryonic leucine zipper kinase"/>
    <property type="match status" value="1"/>
</dbReference>
<dbReference type="GO" id="GO:0004672">
    <property type="term" value="F:protein kinase activity"/>
    <property type="evidence" value="ECO:0007669"/>
    <property type="project" value="InterPro"/>
</dbReference>
<dbReference type="Gene3D" id="2.60.200.20">
    <property type="match status" value="1"/>
</dbReference>
<dbReference type="InterPro" id="IPR000719">
    <property type="entry name" value="Prot_kinase_dom"/>
</dbReference>
<dbReference type="InterPro" id="IPR011009">
    <property type="entry name" value="Kinase-like_dom_sf"/>
</dbReference>
<keyword evidence="9" id="KW-1185">Reference proteome</keyword>
<dbReference type="GO" id="GO:0005524">
    <property type="term" value="F:ATP binding"/>
    <property type="evidence" value="ECO:0007669"/>
    <property type="project" value="UniProtKB-UniRule"/>
</dbReference>
<evidence type="ECO:0000256" key="5">
    <source>
        <dbReference type="SAM" id="MobiDB-lite"/>
    </source>
</evidence>
<evidence type="ECO:0000313" key="9">
    <source>
        <dbReference type="Proteomes" id="UP000230002"/>
    </source>
</evidence>
<dbReference type="SMART" id="SM00240">
    <property type="entry name" value="FHA"/>
    <property type="match status" value="1"/>
</dbReference>
<dbReference type="OrthoDB" id="10252171at2759"/>
<dbReference type="PROSITE" id="PS00107">
    <property type="entry name" value="PROTEIN_KINASE_ATP"/>
    <property type="match status" value="1"/>
</dbReference>
<sequence length="581" mass="64909">MAVDVQVEDHPLTQSSQQSTQPTQEALLDRSVVSTEIWGSLIPCNRANKHIQRVDFFKTQTRYTLGRSRQYDINGISFSKCLEMSATHCSIEWDGQETSSSAIILTDLKSSNSTFINGQDVGKGKCKLLRDWNILSFAPLREHDNPKEDCRFIFRHRAARETPMDSINDFYDIAQVLGGGAFATVEKALHRAERQWYAIKSFFVERVEQPDVSRPSRRAEMMESAWKHLECEMAVLKRLRHRNICQLKETFVEPGYSISIVLEYVPGGDLNAYINKHNVIFEAEAQNITYQICEALIYIHDMGIVHRDLKPENVLLTLDSPPVVKVADFGLAKFMASLSTLHTQCGTPGFVAPEVQGSDGYNKTVDSWSLGALVFVMLTKNIPFPNGTEAAADWNLLKEFNITPDGELPFSRVSKDRSSPQDAMLGQDFLHKLLELNPRKRMSPKDARGHEWLTTQAAQERVRSIEGELSRRSLASQTPPAQPRRRPRPPAPSRSGAKRKASVLSLGRTMSTLSVTEKRPSKMPRADTDLGAHAAGSTETIVPGLYRPTPPPRIVWPTASVDGDEIPGLGRWAGRGSSNGL</sequence>
<evidence type="ECO:0000256" key="2">
    <source>
        <dbReference type="ARBA" id="ARBA00022741"/>
    </source>
</evidence>
<dbReference type="InterPro" id="IPR008984">
    <property type="entry name" value="SMAD_FHA_dom_sf"/>
</dbReference>
<feature type="domain" description="FHA" evidence="6">
    <location>
        <begin position="63"/>
        <end position="121"/>
    </location>
</feature>
<dbReference type="STRING" id="1077348.A0A2G8S981"/>
<proteinExistence type="inferred from homology"/>
<dbReference type="Gene3D" id="3.30.200.20">
    <property type="entry name" value="Phosphorylase Kinase, domain 1"/>
    <property type="match status" value="1"/>
</dbReference>
<evidence type="ECO:0000256" key="1">
    <source>
        <dbReference type="ARBA" id="ARBA00005575"/>
    </source>
</evidence>
<accession>A0A2G8S981</accession>
<dbReference type="InterPro" id="IPR008271">
    <property type="entry name" value="Ser/Thr_kinase_AS"/>
</dbReference>
<keyword evidence="2 4" id="KW-0547">Nucleotide-binding</keyword>
<feature type="region of interest" description="Disordered" evidence="5">
    <location>
        <begin position="441"/>
        <end position="530"/>
    </location>
</feature>
<evidence type="ECO:0000259" key="7">
    <source>
        <dbReference type="PROSITE" id="PS50011"/>
    </source>
</evidence>
<dbReference type="AlphaFoldDB" id="A0A2G8S981"/>
<comment type="caution">
    <text evidence="8">The sequence shown here is derived from an EMBL/GenBank/DDBJ whole genome shotgun (WGS) entry which is preliminary data.</text>
</comment>
<reference evidence="8 9" key="1">
    <citation type="journal article" date="2015" name="Sci. Rep.">
        <title>Chromosome-level genome map provides insights into diverse defense mechanisms in the medicinal fungus Ganoderma sinense.</title>
        <authorList>
            <person name="Zhu Y."/>
            <person name="Xu J."/>
            <person name="Sun C."/>
            <person name="Zhou S."/>
            <person name="Xu H."/>
            <person name="Nelson D.R."/>
            <person name="Qian J."/>
            <person name="Song J."/>
            <person name="Luo H."/>
            <person name="Xiang L."/>
            <person name="Li Y."/>
            <person name="Xu Z."/>
            <person name="Ji A."/>
            <person name="Wang L."/>
            <person name="Lu S."/>
            <person name="Hayward A."/>
            <person name="Sun W."/>
            <person name="Li X."/>
            <person name="Schwartz D.C."/>
            <person name="Wang Y."/>
            <person name="Chen S."/>
        </authorList>
    </citation>
    <scope>NUCLEOTIDE SEQUENCE [LARGE SCALE GENOMIC DNA]</scope>
    <source>
        <strain evidence="8 9">ZZ0214-1</strain>
    </source>
</reference>
<gene>
    <name evidence="8" type="ORF">GSI_07495</name>
</gene>
<dbReference type="PROSITE" id="PS50006">
    <property type="entry name" value="FHA_DOMAIN"/>
    <property type="match status" value="1"/>
</dbReference>
<keyword evidence="3 4" id="KW-0067">ATP-binding</keyword>
<evidence type="ECO:0000313" key="8">
    <source>
        <dbReference type="EMBL" id="PIL30311.1"/>
    </source>
</evidence>
<feature type="compositionally biased region" description="Gly residues" evidence="5">
    <location>
        <begin position="571"/>
        <end position="581"/>
    </location>
</feature>
<feature type="compositionally biased region" description="Basic and acidic residues" evidence="5">
    <location>
        <begin position="460"/>
        <end position="471"/>
    </location>
</feature>
<feature type="region of interest" description="Disordered" evidence="5">
    <location>
        <begin position="1"/>
        <end position="25"/>
    </location>
</feature>
<dbReference type="PROSITE" id="PS00108">
    <property type="entry name" value="PROTEIN_KINASE_ST"/>
    <property type="match status" value="1"/>
</dbReference>
<dbReference type="Pfam" id="PF00069">
    <property type="entry name" value="Pkinase"/>
    <property type="match status" value="1"/>
</dbReference>
<dbReference type="InterPro" id="IPR017441">
    <property type="entry name" value="Protein_kinase_ATP_BS"/>
</dbReference>
<evidence type="ECO:0000259" key="6">
    <source>
        <dbReference type="PROSITE" id="PS50006"/>
    </source>
</evidence>
<dbReference type="PROSITE" id="PS50011">
    <property type="entry name" value="PROTEIN_KINASE_DOM"/>
    <property type="match status" value="1"/>
</dbReference>
<feature type="region of interest" description="Disordered" evidence="5">
    <location>
        <begin position="560"/>
        <end position="581"/>
    </location>
</feature>
<feature type="compositionally biased region" description="Low complexity" evidence="5">
    <location>
        <begin position="13"/>
        <end position="24"/>
    </location>
</feature>
<dbReference type="Proteomes" id="UP000230002">
    <property type="component" value="Unassembled WGS sequence"/>
</dbReference>
<feature type="binding site" evidence="4">
    <location>
        <position position="200"/>
    </location>
    <ligand>
        <name>ATP</name>
        <dbReference type="ChEBI" id="CHEBI:30616"/>
    </ligand>
</feature>
<dbReference type="Gene3D" id="1.10.510.10">
    <property type="entry name" value="Transferase(Phosphotransferase) domain 1"/>
    <property type="match status" value="1"/>
</dbReference>
<dbReference type="EMBL" id="AYKW01000015">
    <property type="protein sequence ID" value="PIL30311.1"/>
    <property type="molecule type" value="Genomic_DNA"/>
</dbReference>
<dbReference type="SUPFAM" id="SSF56112">
    <property type="entry name" value="Protein kinase-like (PK-like)"/>
    <property type="match status" value="1"/>
</dbReference>
<dbReference type="InterPro" id="IPR000253">
    <property type="entry name" value="FHA_dom"/>
</dbReference>